<feature type="transmembrane region" description="Helical" evidence="6">
    <location>
        <begin position="313"/>
        <end position="333"/>
    </location>
</feature>
<dbReference type="Proteomes" id="UP000008064">
    <property type="component" value="Unassembled WGS sequence"/>
</dbReference>
<protein>
    <recommendedName>
        <fullName evidence="8">Transmembrane protein</fullName>
    </recommendedName>
</protein>
<dbReference type="KEGG" id="sla:SERLADRAFT_437517"/>
<evidence type="ECO:0000256" key="5">
    <source>
        <dbReference type="SAM" id="MobiDB-lite"/>
    </source>
</evidence>
<dbReference type="PANTHER" id="PTHR15549">
    <property type="entry name" value="PAIRED IMMUNOGLOBULIN-LIKE TYPE 2 RECEPTOR"/>
    <property type="match status" value="1"/>
</dbReference>
<organism>
    <name type="scientific">Serpula lacrymans var. lacrymans (strain S7.9)</name>
    <name type="common">Dry rot fungus</name>
    <dbReference type="NCBI Taxonomy" id="578457"/>
    <lineage>
        <taxon>Eukaryota</taxon>
        <taxon>Fungi</taxon>
        <taxon>Dikarya</taxon>
        <taxon>Basidiomycota</taxon>
        <taxon>Agaricomycotina</taxon>
        <taxon>Agaricomycetes</taxon>
        <taxon>Agaricomycetidae</taxon>
        <taxon>Boletales</taxon>
        <taxon>Coniophorineae</taxon>
        <taxon>Serpulaceae</taxon>
        <taxon>Serpula</taxon>
    </lineage>
</organism>
<dbReference type="Gene3D" id="2.60.120.260">
    <property type="entry name" value="Galactose-binding domain-like"/>
    <property type="match status" value="2"/>
</dbReference>
<feature type="region of interest" description="Disordered" evidence="5">
    <location>
        <begin position="354"/>
        <end position="423"/>
    </location>
</feature>
<feature type="region of interest" description="Disordered" evidence="5">
    <location>
        <begin position="284"/>
        <end position="303"/>
    </location>
</feature>
<sequence length="521" mass="56385">MPSVTTLIDDKVPLIKYDNTWEPGTSTDDPLADGYYLGTFTTNNVTNGAVTWSFNGTAFWIYGAKRTNHGTYTVTVDGASYANIDGYSAVNLFQQVLFNKSELTQGMHTIGLTNTGTGSLYVDIDLIVWQSEVGGADDQLVTQTVQDTDPGFQYQAPAWNTNPPSVNFFNNGTGHSTSTYNASVTYTFTVSSGHFSQRVTDLILFRDVISLYGTVGPQNGPYSVQLDGGGAETFNATAFMYYPQTMLYHADNLGSGSHQLTVTNLPAQNGQYLNIDYAEVLTLSSNSNSQPSPQPSTVDAASTSSKIGVGPTVGIVIPAVVAVAALIVAVIFYRRWRAAQIFIRHHDIYRIDSSPRHNAGPAPMVSVQPTPLDTSETSIIRVDPMSTTGLSTRRSYQHLDHGRQLAQASQPQRPPPQATSATHNRAISDVTQDSHVPFSDVSIIASLASTQQLSSNGTLLDTRRLLTVPIPGFEDKDPSSSSVVVGRPTVPQHSRTLRDDRTNDSMVDGEMPPPNYRQATS</sequence>
<dbReference type="GO" id="GO:0071944">
    <property type="term" value="C:cell periphery"/>
    <property type="evidence" value="ECO:0007669"/>
    <property type="project" value="UniProtKB-ARBA"/>
</dbReference>
<evidence type="ECO:0000256" key="2">
    <source>
        <dbReference type="ARBA" id="ARBA00022692"/>
    </source>
</evidence>
<feature type="compositionally biased region" description="Polar residues" evidence="5">
    <location>
        <begin position="367"/>
        <end position="378"/>
    </location>
</feature>
<evidence type="ECO:0008006" key="8">
    <source>
        <dbReference type="Google" id="ProtNLM"/>
    </source>
</evidence>
<gene>
    <name evidence="7" type="ORF">SERLADRAFT_437517</name>
</gene>
<accession>F8NU17</accession>
<reference evidence="7" key="1">
    <citation type="submission" date="2011-04" db="EMBL/GenBank/DDBJ databases">
        <title>Evolution of plant cell wall degrading machinery underlies the functional diversity of forest fungi.</title>
        <authorList>
            <consortium name="US DOE Joint Genome Institute (JGI-PGF)"/>
            <person name="Eastwood D.C."/>
            <person name="Floudas D."/>
            <person name="Binder M."/>
            <person name="Majcherczyk A."/>
            <person name="Schneider P."/>
            <person name="Aerts A."/>
            <person name="Asiegbu F.O."/>
            <person name="Baker S.E."/>
            <person name="Barry K."/>
            <person name="Bendiksby M."/>
            <person name="Blumentritt M."/>
            <person name="Coutinho P.M."/>
            <person name="Cullen D."/>
            <person name="Cullen D."/>
            <person name="Gathman A."/>
            <person name="Goodell B."/>
            <person name="Henrissat B."/>
            <person name="Ihrmark K."/>
            <person name="Kauserud H."/>
            <person name="Kohler A."/>
            <person name="LaButti K."/>
            <person name="Lapidus A."/>
            <person name="Lavin J.L."/>
            <person name="Lee Y.-H."/>
            <person name="Lindquist E."/>
            <person name="Lilly W."/>
            <person name="Lucas S."/>
            <person name="Morin E."/>
            <person name="Murat C."/>
            <person name="Oguiza J.A."/>
            <person name="Park J."/>
            <person name="Pisabarro A.G."/>
            <person name="Riley R."/>
            <person name="Rosling A."/>
            <person name="Salamov A."/>
            <person name="Schmidt O."/>
            <person name="Schmutz J."/>
            <person name="Skrede I."/>
            <person name="Stenlid J."/>
            <person name="Wiebenga A."/>
            <person name="Xie X."/>
            <person name="Kues U."/>
            <person name="Hibbett D.S."/>
            <person name="Hoffmeister D."/>
            <person name="Hogberg N."/>
            <person name="Martin F."/>
            <person name="Grigoriev I.V."/>
            <person name="Watkinson S.C."/>
        </authorList>
    </citation>
    <scope>NUCLEOTIDE SEQUENCE</scope>
    <source>
        <strain evidence="7">S7.9</strain>
    </source>
</reference>
<evidence type="ECO:0000256" key="4">
    <source>
        <dbReference type="ARBA" id="ARBA00023136"/>
    </source>
</evidence>
<keyword evidence="2 6" id="KW-0812">Transmembrane</keyword>
<dbReference type="GO" id="GO:0016020">
    <property type="term" value="C:membrane"/>
    <property type="evidence" value="ECO:0007669"/>
    <property type="project" value="UniProtKB-SubCell"/>
</dbReference>
<comment type="subcellular location">
    <subcellularLocation>
        <location evidence="1">Membrane</location>
        <topology evidence="1">Single-pass membrane protein</topology>
    </subcellularLocation>
</comment>
<evidence type="ECO:0000313" key="7">
    <source>
        <dbReference type="EMBL" id="EGO25783.1"/>
    </source>
</evidence>
<keyword evidence="3 6" id="KW-1133">Transmembrane helix</keyword>
<dbReference type="AlphaFoldDB" id="F8NU17"/>
<keyword evidence="4 6" id="KW-0472">Membrane</keyword>
<feature type="compositionally biased region" description="Polar residues" evidence="5">
    <location>
        <begin position="385"/>
        <end position="394"/>
    </location>
</feature>
<evidence type="ECO:0000256" key="1">
    <source>
        <dbReference type="ARBA" id="ARBA00004167"/>
    </source>
</evidence>
<feature type="region of interest" description="Disordered" evidence="5">
    <location>
        <begin position="473"/>
        <end position="521"/>
    </location>
</feature>
<dbReference type="InterPro" id="IPR051694">
    <property type="entry name" value="Immunoregulatory_rcpt-like"/>
</dbReference>
<dbReference type="RefSeq" id="XP_007317905.1">
    <property type="nucleotide sequence ID" value="XM_007317843.1"/>
</dbReference>
<dbReference type="OrthoDB" id="2563669at2759"/>
<evidence type="ECO:0000256" key="3">
    <source>
        <dbReference type="ARBA" id="ARBA00022989"/>
    </source>
</evidence>
<name>F8NU17_SERL9</name>
<dbReference type="HOGENOM" id="CLU_028897_2_1_1"/>
<evidence type="ECO:0000256" key="6">
    <source>
        <dbReference type="SAM" id="Phobius"/>
    </source>
</evidence>
<dbReference type="EMBL" id="GL945433">
    <property type="protein sequence ID" value="EGO25783.1"/>
    <property type="molecule type" value="Genomic_DNA"/>
</dbReference>
<proteinExistence type="predicted"/>
<dbReference type="GeneID" id="18814877"/>